<comment type="caution">
    <text evidence="4">The sequence shown here is derived from an EMBL/GenBank/DDBJ whole genome shotgun (WGS) entry which is preliminary data.</text>
</comment>
<dbReference type="SUPFAM" id="SSF47729">
    <property type="entry name" value="IHF-like DNA-binding proteins"/>
    <property type="match status" value="1"/>
</dbReference>
<dbReference type="GO" id="GO:0003677">
    <property type="term" value="F:DNA binding"/>
    <property type="evidence" value="ECO:0007669"/>
    <property type="project" value="UniProtKB-KW"/>
</dbReference>
<dbReference type="AlphaFoldDB" id="A0A1G2BK41"/>
<dbReference type="Gene3D" id="4.10.520.10">
    <property type="entry name" value="IHF-like DNA-binding proteins"/>
    <property type="match status" value="1"/>
</dbReference>
<dbReference type="EMBL" id="MHKK01000030">
    <property type="protein sequence ID" value="OGY89554.1"/>
    <property type="molecule type" value="Genomic_DNA"/>
</dbReference>
<dbReference type="PRINTS" id="PR01727">
    <property type="entry name" value="DNABINDINGHU"/>
</dbReference>
<dbReference type="GO" id="GO:0030261">
    <property type="term" value="P:chromosome condensation"/>
    <property type="evidence" value="ECO:0007669"/>
    <property type="project" value="UniProtKB-KW"/>
</dbReference>
<evidence type="ECO:0000256" key="1">
    <source>
        <dbReference type="ARBA" id="ARBA00023067"/>
    </source>
</evidence>
<dbReference type="InterPro" id="IPR010992">
    <property type="entry name" value="IHF-like_DNA-bd_dom_sf"/>
</dbReference>
<dbReference type="PANTHER" id="PTHR33175">
    <property type="entry name" value="DNA-BINDING PROTEIN HU"/>
    <property type="match status" value="1"/>
</dbReference>
<evidence type="ECO:0000256" key="2">
    <source>
        <dbReference type="ARBA" id="ARBA00023125"/>
    </source>
</evidence>
<keyword evidence="2" id="KW-0238">DNA-binding</keyword>
<dbReference type="InterPro" id="IPR000119">
    <property type="entry name" value="Hist_DNA-bd"/>
</dbReference>
<name>A0A1G2BK41_9BACT</name>
<reference evidence="4 5" key="1">
    <citation type="journal article" date="2016" name="Nat. Commun.">
        <title>Thousands of microbial genomes shed light on interconnected biogeochemical processes in an aquifer system.</title>
        <authorList>
            <person name="Anantharaman K."/>
            <person name="Brown C.T."/>
            <person name="Hug L.A."/>
            <person name="Sharon I."/>
            <person name="Castelle C.J."/>
            <person name="Probst A.J."/>
            <person name="Thomas B.C."/>
            <person name="Singh A."/>
            <person name="Wilkins M.J."/>
            <person name="Karaoz U."/>
            <person name="Brodie E.L."/>
            <person name="Williams K.H."/>
            <person name="Hubbard S.S."/>
            <person name="Banfield J.F."/>
        </authorList>
    </citation>
    <scope>NUCLEOTIDE SEQUENCE [LARGE SCALE GENOMIC DNA]</scope>
</reference>
<dbReference type="PROSITE" id="PS00045">
    <property type="entry name" value="HISTONE_LIKE"/>
    <property type="match status" value="1"/>
</dbReference>
<evidence type="ECO:0000313" key="4">
    <source>
        <dbReference type="EMBL" id="OGY89554.1"/>
    </source>
</evidence>
<protein>
    <recommendedName>
        <fullName evidence="6">DNA-binding protein HU</fullName>
    </recommendedName>
</protein>
<accession>A0A1G2BK41</accession>
<dbReference type="GO" id="GO:0030527">
    <property type="term" value="F:structural constituent of chromatin"/>
    <property type="evidence" value="ECO:0007669"/>
    <property type="project" value="InterPro"/>
</dbReference>
<evidence type="ECO:0008006" key="6">
    <source>
        <dbReference type="Google" id="ProtNLM"/>
    </source>
</evidence>
<dbReference type="PANTHER" id="PTHR33175:SF3">
    <property type="entry name" value="DNA-BINDING PROTEIN HU-BETA"/>
    <property type="match status" value="1"/>
</dbReference>
<proteinExistence type="inferred from homology"/>
<evidence type="ECO:0000313" key="5">
    <source>
        <dbReference type="Proteomes" id="UP000177817"/>
    </source>
</evidence>
<sequence length="95" mass="10482">MNKASLIETIATKTSVPRKDVERIIETMEETIIESLKKGEEVTLAGFGAFSARQRSARMGVNPQNPEERIQIPAVVVPKFKAGKNLKDSLKQKSA</sequence>
<comment type="similarity">
    <text evidence="3">Belongs to the bacterial histone-like protein family.</text>
</comment>
<dbReference type="Pfam" id="PF00216">
    <property type="entry name" value="Bac_DNA_binding"/>
    <property type="match status" value="1"/>
</dbReference>
<evidence type="ECO:0000256" key="3">
    <source>
        <dbReference type="RuleBase" id="RU003939"/>
    </source>
</evidence>
<dbReference type="GO" id="GO:0005829">
    <property type="term" value="C:cytosol"/>
    <property type="evidence" value="ECO:0007669"/>
    <property type="project" value="TreeGrafter"/>
</dbReference>
<gene>
    <name evidence="4" type="ORF">A2677_03785</name>
</gene>
<keyword evidence="1" id="KW-0226">DNA condensation</keyword>
<organism evidence="4 5">
    <name type="scientific">Candidatus Komeilibacteria bacterium RIFCSPHIGHO2_01_FULL_52_14</name>
    <dbReference type="NCBI Taxonomy" id="1798549"/>
    <lineage>
        <taxon>Bacteria</taxon>
        <taxon>Candidatus Komeiliibacteriota</taxon>
    </lineage>
</organism>
<dbReference type="SMART" id="SM00411">
    <property type="entry name" value="BHL"/>
    <property type="match status" value="1"/>
</dbReference>
<dbReference type="Proteomes" id="UP000177817">
    <property type="component" value="Unassembled WGS sequence"/>
</dbReference>
<dbReference type="CDD" id="cd13831">
    <property type="entry name" value="HU"/>
    <property type="match status" value="1"/>
</dbReference>
<dbReference type="InterPro" id="IPR020816">
    <property type="entry name" value="Histone-like_DNA-bd_CS"/>
</dbReference>